<keyword evidence="1" id="KW-0051">Antiviral defense</keyword>
<organism evidence="3 4">
    <name type="scientific">Tolypothrix bouteillei VB521301</name>
    <dbReference type="NCBI Taxonomy" id="1479485"/>
    <lineage>
        <taxon>Bacteria</taxon>
        <taxon>Bacillati</taxon>
        <taxon>Cyanobacteriota</taxon>
        <taxon>Cyanophyceae</taxon>
        <taxon>Nostocales</taxon>
        <taxon>Tolypothrichaceae</taxon>
        <taxon>Tolypothrix</taxon>
    </lineage>
</organism>
<keyword evidence="4" id="KW-1185">Reference proteome</keyword>
<evidence type="ECO:0000259" key="2">
    <source>
        <dbReference type="Pfam" id="PF03787"/>
    </source>
</evidence>
<dbReference type="Proteomes" id="UP000029738">
    <property type="component" value="Unassembled WGS sequence"/>
</dbReference>
<protein>
    <submittedName>
        <fullName evidence="3">CRISPR-associated protein Csm3</fullName>
    </submittedName>
</protein>
<reference evidence="3" key="1">
    <citation type="journal article" date="2015" name="Genome Announc.">
        <title>Draft Genome Sequence of Tolypothrix boutellei Strain VB521301.</title>
        <authorList>
            <person name="Chandrababunaidu M.M."/>
            <person name="Singh D."/>
            <person name="Sen D."/>
            <person name="Bhan S."/>
            <person name="Das S."/>
            <person name="Gupta A."/>
            <person name="Adhikary S.P."/>
            <person name="Tripathy S."/>
        </authorList>
    </citation>
    <scope>NUCLEOTIDE SEQUENCE</scope>
    <source>
        <strain evidence="3">VB521301</strain>
    </source>
</reference>
<dbReference type="Pfam" id="PF03787">
    <property type="entry name" value="RAMPs"/>
    <property type="match status" value="1"/>
</dbReference>
<dbReference type="GO" id="GO:0051607">
    <property type="term" value="P:defense response to virus"/>
    <property type="evidence" value="ECO:0007669"/>
    <property type="project" value="UniProtKB-KW"/>
</dbReference>
<dbReference type="OrthoDB" id="528887at2"/>
<evidence type="ECO:0000256" key="1">
    <source>
        <dbReference type="ARBA" id="ARBA00023118"/>
    </source>
</evidence>
<dbReference type="InterPro" id="IPR005537">
    <property type="entry name" value="RAMP_III_fam"/>
</dbReference>
<dbReference type="RefSeq" id="WP_063779572.1">
    <property type="nucleotide sequence ID" value="NZ_JHEG04000001.1"/>
</dbReference>
<evidence type="ECO:0000313" key="3">
    <source>
        <dbReference type="EMBL" id="KAF3889081.1"/>
    </source>
</evidence>
<dbReference type="InterPro" id="IPR052216">
    <property type="entry name" value="CRISPR_Csm3_endoribonuclease"/>
</dbReference>
<dbReference type="PANTHER" id="PTHR35579">
    <property type="entry name" value="CRISPR SYSTEM CMS ENDORIBONUCLEASE CSM3"/>
    <property type="match status" value="1"/>
</dbReference>
<feature type="domain" description="CRISPR type III-associated protein" evidence="2">
    <location>
        <begin position="23"/>
        <end position="237"/>
    </location>
</feature>
<dbReference type="PANTHER" id="PTHR35579:SF3">
    <property type="entry name" value="CRISPR SYSTEM CMS ENDORIBONUCLEASE CSM3"/>
    <property type="match status" value="1"/>
</dbReference>
<evidence type="ECO:0000313" key="4">
    <source>
        <dbReference type="Proteomes" id="UP000029738"/>
    </source>
</evidence>
<dbReference type="AlphaFoldDB" id="A0A8S9T941"/>
<comment type="caution">
    <text evidence="3">The sequence shown here is derived from an EMBL/GenBank/DDBJ whole genome shotgun (WGS) entry which is preliminary data.</text>
</comment>
<gene>
    <name evidence="3" type="ORF">DA73_0400029075</name>
</gene>
<accession>A0A8S9T941</accession>
<name>A0A8S9T941_9CYAN</name>
<sequence length="287" mass="32204">MISLDGIPPNQTDTWEITAIIDTALCVGAGGSSGSLADKPIVRNAQGQLIIPASQIKGRLRHECEKLASALGWEIFYAPVATELCPNQEQLKKRFQKIYGLENLPLDENLEWNLFQEIYTVTGYKGFHCIVSQIFGNPILPSRVIVEDFICSVPADELPEVLRPGVTINRRRRTAEETKLYLLETSPANAQLKFEGKIHLLPKFSSICPDLAKLLIFSGLHHIYALGGSKSTGLGWLHWQNLPKFTIDESTWSNLAAKQFLETIKGKRENRVGWVEERNPTLNREEP</sequence>
<reference evidence="3" key="2">
    <citation type="submission" date="2019-11" db="EMBL/GenBank/DDBJ databases">
        <title>Improved Assembly of Tolypothrix boutellei genome.</title>
        <authorList>
            <person name="Sarangi A.N."/>
            <person name="Mukherjee M."/>
            <person name="Ghosh S."/>
            <person name="Singh D."/>
            <person name="Das A."/>
            <person name="Kant S."/>
            <person name="Prusty A."/>
            <person name="Tripathy S."/>
        </authorList>
    </citation>
    <scope>NUCLEOTIDE SEQUENCE</scope>
    <source>
        <strain evidence="3">VB521301</strain>
    </source>
</reference>
<proteinExistence type="predicted"/>
<dbReference type="EMBL" id="JHEG04000001">
    <property type="protein sequence ID" value="KAF3889081.1"/>
    <property type="molecule type" value="Genomic_DNA"/>
</dbReference>